<dbReference type="Proteomes" id="UP000199001">
    <property type="component" value="Unassembled WGS sequence"/>
</dbReference>
<feature type="domain" description="M23ase beta-sheet core" evidence="2">
    <location>
        <begin position="196"/>
        <end position="281"/>
    </location>
</feature>
<reference evidence="5" key="1">
    <citation type="submission" date="2016-06" db="EMBL/GenBank/DDBJ databases">
        <authorList>
            <person name="Varghese N."/>
            <person name="Submissions Spin"/>
        </authorList>
    </citation>
    <scope>NUCLEOTIDE SEQUENCE [LARGE SCALE GENOMIC DNA]</scope>
    <source>
        <strain evidence="5">DSM 43903</strain>
    </source>
</reference>
<dbReference type="PANTHER" id="PTHR21666:SF270">
    <property type="entry name" value="MUREIN HYDROLASE ACTIVATOR ENVC"/>
    <property type="match status" value="1"/>
</dbReference>
<dbReference type="RefSeq" id="WP_281190620.1">
    <property type="nucleotide sequence ID" value="NZ_FMHZ01000002.1"/>
</dbReference>
<sequence length="324" mass="33018">MTIATATRALVAGLTATAMVLLGPAGPASAATTTVDNTTAGRFAASANWGTSSWAGQRYGADYRFATPYTGGSDAAWFSASVAATGAHLVEVWYPADAGYNSATPFIVATAAGNQTVVVDQRANGGRWVALGTFTLAAGDRPVVGVSRWTTAAGYVVADAVRITSTTAGNPGFALPLPQSALPRSEYDDPHHDYPAIDLPVGTGTRAYAVRAGTVTIINDSSCGQGVNLTGTDGAVYTYCHFSAWSVANGASVAPGQQLGLTGNTGNSTGPHLHFGIRTGSTRRCPQNFLLALYDGVTPPAATSLPTTGCYYATLRGGETAPLG</sequence>
<feature type="domain" description="Golvesin/Xly CBD-like" evidence="3">
    <location>
        <begin position="34"/>
        <end position="164"/>
    </location>
</feature>
<dbReference type="InterPro" id="IPR033803">
    <property type="entry name" value="CBD-like_Golvesin-Xly"/>
</dbReference>
<gene>
    <name evidence="4" type="ORF">GA0070606_1807</name>
</gene>
<keyword evidence="5" id="KW-1185">Reference proteome</keyword>
<dbReference type="STRING" id="47855.GA0070606_1807"/>
<evidence type="ECO:0000313" key="4">
    <source>
        <dbReference type="EMBL" id="SCL51496.1"/>
    </source>
</evidence>
<accession>A0A1C6UBT0</accession>
<dbReference type="InterPro" id="IPR016047">
    <property type="entry name" value="M23ase_b-sheet_dom"/>
</dbReference>
<dbReference type="EMBL" id="FMHZ01000002">
    <property type="protein sequence ID" value="SCL51496.1"/>
    <property type="molecule type" value="Genomic_DNA"/>
</dbReference>
<evidence type="ECO:0000256" key="1">
    <source>
        <dbReference type="SAM" id="SignalP"/>
    </source>
</evidence>
<feature type="chain" id="PRO_5008747565" evidence="1">
    <location>
        <begin position="31"/>
        <end position="324"/>
    </location>
</feature>
<dbReference type="Gene3D" id="2.70.70.10">
    <property type="entry name" value="Glucose Permease (Domain IIA)"/>
    <property type="match status" value="1"/>
</dbReference>
<dbReference type="Pfam" id="PF01551">
    <property type="entry name" value="Peptidase_M23"/>
    <property type="match status" value="1"/>
</dbReference>
<keyword evidence="1" id="KW-0732">Signal</keyword>
<dbReference type="CDD" id="cd14488">
    <property type="entry name" value="CBM6-CBM35-CBM36_like_2"/>
    <property type="match status" value="1"/>
</dbReference>
<dbReference type="PANTHER" id="PTHR21666">
    <property type="entry name" value="PEPTIDASE-RELATED"/>
    <property type="match status" value="1"/>
</dbReference>
<dbReference type="CDD" id="cd12797">
    <property type="entry name" value="M23_peptidase"/>
    <property type="match status" value="1"/>
</dbReference>
<dbReference type="InterPro" id="IPR050570">
    <property type="entry name" value="Cell_wall_metabolism_enzyme"/>
</dbReference>
<dbReference type="InterPro" id="IPR011055">
    <property type="entry name" value="Dup_hybrid_motif"/>
</dbReference>
<name>A0A1C6UBT0_9ACTN</name>
<proteinExistence type="predicted"/>
<dbReference type="SUPFAM" id="SSF51261">
    <property type="entry name" value="Duplicated hybrid motif"/>
    <property type="match status" value="1"/>
</dbReference>
<evidence type="ECO:0000259" key="2">
    <source>
        <dbReference type="Pfam" id="PF01551"/>
    </source>
</evidence>
<feature type="signal peptide" evidence="1">
    <location>
        <begin position="1"/>
        <end position="30"/>
    </location>
</feature>
<dbReference type="GO" id="GO:0004222">
    <property type="term" value="F:metalloendopeptidase activity"/>
    <property type="evidence" value="ECO:0007669"/>
    <property type="project" value="TreeGrafter"/>
</dbReference>
<dbReference type="Pfam" id="PF25275">
    <property type="entry name" value="Golvesin_C"/>
    <property type="match status" value="1"/>
</dbReference>
<protein>
    <submittedName>
        <fullName evidence="4">Peptidase family M23</fullName>
    </submittedName>
</protein>
<evidence type="ECO:0000313" key="5">
    <source>
        <dbReference type="Proteomes" id="UP000199001"/>
    </source>
</evidence>
<dbReference type="AlphaFoldDB" id="A0A1C6UBT0"/>
<evidence type="ECO:0000259" key="3">
    <source>
        <dbReference type="Pfam" id="PF25275"/>
    </source>
</evidence>
<organism evidence="4 5">
    <name type="scientific">Micromonospora citrea</name>
    <dbReference type="NCBI Taxonomy" id="47855"/>
    <lineage>
        <taxon>Bacteria</taxon>
        <taxon>Bacillati</taxon>
        <taxon>Actinomycetota</taxon>
        <taxon>Actinomycetes</taxon>
        <taxon>Micromonosporales</taxon>
        <taxon>Micromonosporaceae</taxon>
        <taxon>Micromonospora</taxon>
    </lineage>
</organism>